<evidence type="ECO:0000313" key="1">
    <source>
        <dbReference type="EMBL" id="CAH2396432.1"/>
    </source>
</evidence>
<name>A0ABN8JKL5_9HYPH</name>
<evidence type="ECO:0000313" key="2">
    <source>
        <dbReference type="Proteomes" id="UP001153050"/>
    </source>
</evidence>
<organism evidence="1 2">
    <name type="scientific">Mesorhizobium escarrei</name>
    <dbReference type="NCBI Taxonomy" id="666018"/>
    <lineage>
        <taxon>Bacteria</taxon>
        <taxon>Pseudomonadati</taxon>
        <taxon>Pseudomonadota</taxon>
        <taxon>Alphaproteobacteria</taxon>
        <taxon>Hyphomicrobiales</taxon>
        <taxon>Phyllobacteriaceae</taxon>
        <taxon>Mesorhizobium</taxon>
    </lineage>
</organism>
<dbReference type="EMBL" id="CAKXZT010000038">
    <property type="protein sequence ID" value="CAH2396432.1"/>
    <property type="molecule type" value="Genomic_DNA"/>
</dbReference>
<sequence>MPEDLVIRAFHRFVDHQSLGQVLGVDFKEGDLDLWLASAAIELELKRIDTAAIDHHQVGGAATEDVAASAWMSAASPNWPGRYLVWKRATDGNLTALPVNRLASAIWLSDWKRAL</sequence>
<comment type="caution">
    <text evidence="1">The sequence shown here is derived from an EMBL/GenBank/DDBJ whole genome shotgun (WGS) entry which is preliminary data.</text>
</comment>
<accession>A0ABN8JKL5</accession>
<gene>
    <name evidence="1" type="ORF">MES5069_1320011</name>
</gene>
<protein>
    <submittedName>
        <fullName evidence="1">Uncharacterized protein</fullName>
    </submittedName>
</protein>
<proteinExistence type="predicted"/>
<dbReference type="Proteomes" id="UP001153050">
    <property type="component" value="Unassembled WGS sequence"/>
</dbReference>
<dbReference type="RefSeq" id="WP_254016851.1">
    <property type="nucleotide sequence ID" value="NZ_CAKXZT010000038.1"/>
</dbReference>
<keyword evidence="2" id="KW-1185">Reference proteome</keyword>
<reference evidence="1 2" key="1">
    <citation type="submission" date="2022-03" db="EMBL/GenBank/DDBJ databases">
        <authorList>
            <person name="Brunel B."/>
        </authorList>
    </citation>
    <scope>NUCLEOTIDE SEQUENCE [LARGE SCALE GENOMIC DNA]</scope>
    <source>
        <strain evidence="1">STM5069sample</strain>
    </source>
</reference>